<proteinExistence type="predicted"/>
<comment type="caution">
    <text evidence="2">The sequence shown here is derived from an EMBL/GenBank/DDBJ whole genome shotgun (WGS) entry which is preliminary data.</text>
</comment>
<dbReference type="PROSITE" id="PS50965">
    <property type="entry name" value="NERD"/>
    <property type="match status" value="1"/>
</dbReference>
<organism evidence="2 3">
    <name type="scientific">Fredinandcohnia quinoae</name>
    <dbReference type="NCBI Taxonomy" id="2918902"/>
    <lineage>
        <taxon>Bacteria</taxon>
        <taxon>Bacillati</taxon>
        <taxon>Bacillota</taxon>
        <taxon>Bacilli</taxon>
        <taxon>Bacillales</taxon>
        <taxon>Bacillaceae</taxon>
        <taxon>Fredinandcohnia</taxon>
    </lineage>
</organism>
<accession>A0AAW5EDH5</accession>
<keyword evidence="3" id="KW-1185">Reference proteome</keyword>
<dbReference type="Pfam" id="PF08378">
    <property type="entry name" value="NERD"/>
    <property type="match status" value="1"/>
</dbReference>
<name>A0AAW5EDH5_9BACI</name>
<dbReference type="InterPro" id="IPR011528">
    <property type="entry name" value="NERD"/>
</dbReference>
<reference evidence="2" key="1">
    <citation type="submission" date="2022-02" db="EMBL/GenBank/DDBJ databases">
        <title>Fredinandcohnia quinoae sp. nov. isolated from Chenopodium quinoa seeds.</title>
        <authorList>
            <person name="Saati-Santamaria Z."/>
            <person name="Flores-Felix J.D."/>
            <person name="Igual J.M."/>
            <person name="Velazquez E."/>
            <person name="Garcia-Fraile P."/>
            <person name="Martinez-Molina E."/>
        </authorList>
    </citation>
    <scope>NUCLEOTIDE SEQUENCE</scope>
    <source>
        <strain evidence="2">SECRCQ15</strain>
    </source>
</reference>
<dbReference type="RefSeq" id="WP_240257694.1">
    <property type="nucleotide sequence ID" value="NZ_JAKTTI010000054.1"/>
</dbReference>
<dbReference type="AlphaFoldDB" id="A0AAW5EDH5"/>
<dbReference type="EMBL" id="JAKTTI010000054">
    <property type="protein sequence ID" value="MCH1627775.1"/>
    <property type="molecule type" value="Genomic_DNA"/>
</dbReference>
<evidence type="ECO:0000313" key="3">
    <source>
        <dbReference type="Proteomes" id="UP001431131"/>
    </source>
</evidence>
<dbReference type="Proteomes" id="UP001431131">
    <property type="component" value="Unassembled WGS sequence"/>
</dbReference>
<protein>
    <submittedName>
        <fullName evidence="2">NERD domain-containing protein</fullName>
    </submittedName>
</protein>
<evidence type="ECO:0000313" key="2">
    <source>
        <dbReference type="EMBL" id="MCH1627775.1"/>
    </source>
</evidence>
<evidence type="ECO:0000259" key="1">
    <source>
        <dbReference type="PROSITE" id="PS50965"/>
    </source>
</evidence>
<feature type="domain" description="NERD" evidence="1">
    <location>
        <begin position="41"/>
        <end position="157"/>
    </location>
</feature>
<sequence length="322" mass="37209">MIKKERTRPLIIDCLEALISRLPSNHPKIPLLESDLTKYKKGHRGEKANDYYLNLLPKKDYYIFHGLRLPDGENFFQIDTLIATPYFILISEVKNISGTLTFEVDSKQMIRKLNEEEEGMLNPILQVERHKLQLMRFFQLYKIPKIPIESLVIISDPRTITKASNPSVYKKVKQSADIPFIIEKLSQKYSKVCLSPKDLNRMTKQLIKSHTVKIPEVLKKYSIEVSEILTGVQCLECGSLPMERVEGKWFCRQCGAKSRHAHVKAIREYALIFGQSITNKQLRNFLHTPSSSISKKILTSMNLEYHGTTKDRVYMIPLNEGI</sequence>
<gene>
    <name evidence="2" type="ORF">MJG50_20780</name>
</gene>